<name>A0A2T6BHS0_9RHOB</name>
<dbReference type="EMBL" id="QBKS01000001">
    <property type="protein sequence ID" value="PTX55611.1"/>
    <property type="molecule type" value="Genomic_DNA"/>
</dbReference>
<organism evidence="2 3">
    <name type="scientific">Litoreibacter ponti</name>
    <dbReference type="NCBI Taxonomy" id="1510457"/>
    <lineage>
        <taxon>Bacteria</taxon>
        <taxon>Pseudomonadati</taxon>
        <taxon>Pseudomonadota</taxon>
        <taxon>Alphaproteobacteria</taxon>
        <taxon>Rhodobacterales</taxon>
        <taxon>Roseobacteraceae</taxon>
        <taxon>Litoreibacter</taxon>
    </lineage>
</organism>
<reference evidence="2 3" key="1">
    <citation type="submission" date="2018-04" db="EMBL/GenBank/DDBJ databases">
        <title>Genomic Encyclopedia of Archaeal and Bacterial Type Strains, Phase II (KMG-II): from individual species to whole genera.</title>
        <authorList>
            <person name="Goeker M."/>
        </authorList>
    </citation>
    <scope>NUCLEOTIDE SEQUENCE [LARGE SCALE GENOMIC DNA]</scope>
    <source>
        <strain evidence="2 3">DSM 100977</strain>
    </source>
</reference>
<proteinExistence type="predicted"/>
<dbReference type="RefSeq" id="WP_107843886.1">
    <property type="nucleotide sequence ID" value="NZ_QBKS01000001.1"/>
</dbReference>
<evidence type="ECO:0000313" key="2">
    <source>
        <dbReference type="EMBL" id="PTX55611.1"/>
    </source>
</evidence>
<dbReference type="AlphaFoldDB" id="A0A2T6BHS0"/>
<dbReference type="Proteomes" id="UP000243978">
    <property type="component" value="Unassembled WGS sequence"/>
</dbReference>
<evidence type="ECO:0000313" key="3">
    <source>
        <dbReference type="Proteomes" id="UP000243978"/>
    </source>
</evidence>
<protein>
    <submittedName>
        <fullName evidence="2">Uncharacterized protein</fullName>
    </submittedName>
</protein>
<evidence type="ECO:0000256" key="1">
    <source>
        <dbReference type="SAM" id="MobiDB-lite"/>
    </source>
</evidence>
<feature type="region of interest" description="Disordered" evidence="1">
    <location>
        <begin position="211"/>
        <end position="231"/>
    </location>
</feature>
<keyword evidence="3" id="KW-1185">Reference proteome</keyword>
<gene>
    <name evidence="2" type="ORF">C8N43_0250</name>
</gene>
<comment type="caution">
    <text evidence="2">The sequence shown here is derived from an EMBL/GenBank/DDBJ whole genome shotgun (WGS) entry which is preliminary data.</text>
</comment>
<sequence length="273" mass="30741">MLEVLLSLGAQLLADEAVQKSLGTAAVTLGTTAWSATRNAWTRRQDRLALERVRDQFNLLSRNEGKHVRNVRNAIALLAAFDAFVTQVKQERTVSTSTAVAFGSSGSLLFLYPILSDLFLLPALSNEELAAVALLIPFVADPVARLWRGWRGQSAILDRIGEVFDREDNETKKDKSEYTSYKQARAELQSRVLEQLTALLKSRSLHEAFDVPKAQPQELNAEEPQPDEPLMSNLDKEMEAALVYGDERNSNSRGPFARRWRWVRWRRLFGSGL</sequence>
<accession>A0A2T6BHS0</accession>